<name>A0A6C0C3T2_9ZZZZ</name>
<dbReference type="Pfam" id="PF01652">
    <property type="entry name" value="IF4E"/>
    <property type="match status" value="1"/>
</dbReference>
<dbReference type="SUPFAM" id="SSF55418">
    <property type="entry name" value="eIF4e-like"/>
    <property type="match status" value="1"/>
</dbReference>
<dbReference type="InterPro" id="IPR001040">
    <property type="entry name" value="TIF_eIF_4E"/>
</dbReference>
<keyword evidence="1" id="KW-0396">Initiation factor</keyword>
<dbReference type="GO" id="GO:0000340">
    <property type="term" value="F:RNA 7-methylguanosine cap binding"/>
    <property type="evidence" value="ECO:0007669"/>
    <property type="project" value="TreeGrafter"/>
</dbReference>
<dbReference type="InterPro" id="IPR023398">
    <property type="entry name" value="TIF_eIF4e-like"/>
</dbReference>
<organism evidence="4">
    <name type="scientific">viral metagenome</name>
    <dbReference type="NCBI Taxonomy" id="1070528"/>
    <lineage>
        <taxon>unclassified sequences</taxon>
        <taxon>metagenomes</taxon>
        <taxon>organismal metagenomes</taxon>
    </lineage>
</organism>
<protein>
    <submittedName>
        <fullName evidence="4">Uncharacterized protein</fullName>
    </submittedName>
</protein>
<evidence type="ECO:0000256" key="2">
    <source>
        <dbReference type="ARBA" id="ARBA00022884"/>
    </source>
</evidence>
<dbReference type="PANTHER" id="PTHR11960:SF8">
    <property type="entry name" value="EUKARYOTIC TRANSLATION INITIATION FACTOR 4E1-RELATED"/>
    <property type="match status" value="1"/>
</dbReference>
<dbReference type="AlphaFoldDB" id="A0A6C0C3T2"/>
<accession>A0A6C0C3T2</accession>
<dbReference type="GO" id="GO:0003743">
    <property type="term" value="F:translation initiation factor activity"/>
    <property type="evidence" value="ECO:0007669"/>
    <property type="project" value="UniProtKB-KW"/>
</dbReference>
<keyword evidence="3" id="KW-0648">Protein biosynthesis</keyword>
<evidence type="ECO:0000256" key="3">
    <source>
        <dbReference type="ARBA" id="ARBA00022917"/>
    </source>
</evidence>
<dbReference type="EMBL" id="MN739316">
    <property type="protein sequence ID" value="QHS98419.1"/>
    <property type="molecule type" value="Genomic_DNA"/>
</dbReference>
<dbReference type="PANTHER" id="PTHR11960">
    <property type="entry name" value="EUKARYOTIC TRANSLATION INITIATION FACTOR 4E RELATED"/>
    <property type="match status" value="1"/>
</dbReference>
<evidence type="ECO:0000313" key="4">
    <source>
        <dbReference type="EMBL" id="QHS98419.1"/>
    </source>
</evidence>
<dbReference type="GO" id="GO:0016281">
    <property type="term" value="C:eukaryotic translation initiation factor 4F complex"/>
    <property type="evidence" value="ECO:0007669"/>
    <property type="project" value="TreeGrafter"/>
</dbReference>
<reference evidence="4" key="1">
    <citation type="journal article" date="2020" name="Nature">
        <title>Giant virus diversity and host interactions through global metagenomics.</title>
        <authorList>
            <person name="Schulz F."/>
            <person name="Roux S."/>
            <person name="Paez-Espino D."/>
            <person name="Jungbluth S."/>
            <person name="Walsh D.A."/>
            <person name="Denef V.J."/>
            <person name="McMahon K.D."/>
            <person name="Konstantinidis K.T."/>
            <person name="Eloe-Fadrosh E.A."/>
            <person name="Kyrpides N.C."/>
            <person name="Woyke T."/>
        </authorList>
    </citation>
    <scope>NUCLEOTIDE SEQUENCE</scope>
    <source>
        <strain evidence="4">GVMAG-M-3300020185-18</strain>
    </source>
</reference>
<dbReference type="Gene3D" id="3.30.760.10">
    <property type="entry name" value="RNA Cap, Translation Initiation Factor Eif4e"/>
    <property type="match status" value="1"/>
</dbReference>
<evidence type="ECO:0000256" key="1">
    <source>
        <dbReference type="ARBA" id="ARBA00022540"/>
    </source>
</evidence>
<proteinExistence type="predicted"/>
<keyword evidence="2" id="KW-0694">RNA-binding</keyword>
<sequence>MEPPQVQVSNIETSSECEHSLYDKWTLWAHLPHDTDWSLKSYRKIMKLNKVEEVIALVNSVPDLMIKNCMLFLMRDGINPTWEDPANKDGGCFSFKIPNKNIAKIWRDLSKVLTGETLSNDTKFLKNANGITVSPKRAFCILKIWMKTMDHTNPSKICDIENLTIHGCLFKKHNISK</sequence>